<gene>
    <name evidence="1" type="ORF">NUU61_005672</name>
</gene>
<keyword evidence="2" id="KW-1185">Reference proteome</keyword>
<dbReference type="RefSeq" id="XP_056511867.1">
    <property type="nucleotide sequence ID" value="XM_056656254.1"/>
</dbReference>
<reference evidence="1" key="1">
    <citation type="submission" date="2022-11" db="EMBL/GenBank/DDBJ databases">
        <authorList>
            <person name="Petersen C."/>
        </authorList>
    </citation>
    <scope>NUCLEOTIDE SEQUENCE</scope>
    <source>
        <strain evidence="1">IBT 34128</strain>
    </source>
</reference>
<evidence type="ECO:0000313" key="1">
    <source>
        <dbReference type="EMBL" id="KAJ5096316.1"/>
    </source>
</evidence>
<reference evidence="1" key="2">
    <citation type="journal article" date="2023" name="IMA Fungus">
        <title>Comparative genomic study of the Penicillium genus elucidates a diverse pangenome and 15 lateral gene transfer events.</title>
        <authorList>
            <person name="Petersen C."/>
            <person name="Sorensen T."/>
            <person name="Nielsen M.R."/>
            <person name="Sondergaard T.E."/>
            <person name="Sorensen J.L."/>
            <person name="Fitzpatrick D.A."/>
            <person name="Frisvad J.C."/>
            <person name="Nielsen K.L."/>
        </authorList>
    </citation>
    <scope>NUCLEOTIDE SEQUENCE</scope>
    <source>
        <strain evidence="1">IBT 34128</strain>
    </source>
</reference>
<accession>A0A9W9K8F4</accession>
<dbReference type="EMBL" id="JAPMSZ010000007">
    <property type="protein sequence ID" value="KAJ5096316.1"/>
    <property type="molecule type" value="Genomic_DNA"/>
</dbReference>
<dbReference type="AlphaFoldDB" id="A0A9W9K8F4"/>
<protein>
    <submittedName>
        <fullName evidence="1">Uncharacterized protein</fullName>
    </submittedName>
</protein>
<sequence>MAEFPALQPEFLFFIHGLTISPANRYLIYSGSASRKNPVRAVPMTGGTLKSAAGFTPEIDADFVSVGHNYLRGDAFDNTLFSLPWNNGVFNKTTLEIEDQSMAKCN</sequence>
<dbReference type="OrthoDB" id="4351607at2759"/>
<comment type="caution">
    <text evidence="1">The sequence shown here is derived from an EMBL/GenBank/DDBJ whole genome shotgun (WGS) entry which is preliminary data.</text>
</comment>
<dbReference type="Proteomes" id="UP001141434">
    <property type="component" value="Unassembled WGS sequence"/>
</dbReference>
<name>A0A9W9K8F4_9EURO</name>
<evidence type="ECO:0000313" key="2">
    <source>
        <dbReference type="Proteomes" id="UP001141434"/>
    </source>
</evidence>
<organism evidence="1 2">
    <name type="scientific">Penicillium alfredii</name>
    <dbReference type="NCBI Taxonomy" id="1506179"/>
    <lineage>
        <taxon>Eukaryota</taxon>
        <taxon>Fungi</taxon>
        <taxon>Dikarya</taxon>
        <taxon>Ascomycota</taxon>
        <taxon>Pezizomycotina</taxon>
        <taxon>Eurotiomycetes</taxon>
        <taxon>Eurotiomycetidae</taxon>
        <taxon>Eurotiales</taxon>
        <taxon>Aspergillaceae</taxon>
        <taxon>Penicillium</taxon>
    </lineage>
</organism>
<dbReference type="GeneID" id="81395422"/>
<proteinExistence type="predicted"/>